<keyword evidence="10" id="KW-0902">Two-component regulatory system</keyword>
<dbReference type="Gene3D" id="1.10.287.130">
    <property type="match status" value="1"/>
</dbReference>
<evidence type="ECO:0000256" key="9">
    <source>
        <dbReference type="ARBA" id="ARBA00022840"/>
    </source>
</evidence>
<evidence type="ECO:0000259" key="13">
    <source>
        <dbReference type="PROSITE" id="PS50109"/>
    </source>
</evidence>
<keyword evidence="4" id="KW-1003">Cell membrane</keyword>
<evidence type="ECO:0000256" key="7">
    <source>
        <dbReference type="ARBA" id="ARBA00022741"/>
    </source>
</evidence>
<dbReference type="InterPro" id="IPR036890">
    <property type="entry name" value="HATPase_C_sf"/>
</dbReference>
<dbReference type="EMBL" id="JACXJA010000015">
    <property type="protein sequence ID" value="MBD2862838.1"/>
    <property type="molecule type" value="Genomic_DNA"/>
</dbReference>
<evidence type="ECO:0000256" key="6">
    <source>
        <dbReference type="ARBA" id="ARBA00022679"/>
    </source>
</evidence>
<dbReference type="GO" id="GO:0016036">
    <property type="term" value="P:cellular response to phosphate starvation"/>
    <property type="evidence" value="ECO:0007669"/>
    <property type="project" value="TreeGrafter"/>
</dbReference>
<dbReference type="InterPro" id="IPR005467">
    <property type="entry name" value="His_kinase_dom"/>
</dbReference>
<dbReference type="InterPro" id="IPR050351">
    <property type="entry name" value="BphY/WalK/GraS-like"/>
</dbReference>
<dbReference type="GO" id="GO:0000155">
    <property type="term" value="F:phosphorelay sensor kinase activity"/>
    <property type="evidence" value="ECO:0007669"/>
    <property type="project" value="InterPro"/>
</dbReference>
<evidence type="ECO:0000256" key="2">
    <source>
        <dbReference type="ARBA" id="ARBA00004651"/>
    </source>
</evidence>
<protein>
    <recommendedName>
        <fullName evidence="3">histidine kinase</fullName>
        <ecNumber evidence="3">2.7.13.3</ecNumber>
    </recommendedName>
</protein>
<dbReference type="PROSITE" id="PS50885">
    <property type="entry name" value="HAMP"/>
    <property type="match status" value="1"/>
</dbReference>
<dbReference type="RefSeq" id="WP_190928097.1">
    <property type="nucleotide sequence ID" value="NZ_JACXJA010000015.1"/>
</dbReference>
<evidence type="ECO:0000259" key="14">
    <source>
        <dbReference type="PROSITE" id="PS50885"/>
    </source>
</evidence>
<keyword evidence="16" id="KW-1185">Reference proteome</keyword>
<evidence type="ECO:0000256" key="5">
    <source>
        <dbReference type="ARBA" id="ARBA00022553"/>
    </source>
</evidence>
<dbReference type="InterPro" id="IPR036097">
    <property type="entry name" value="HisK_dim/P_sf"/>
</dbReference>
<accession>A0A927C9Z7</accession>
<dbReference type="Pfam" id="PF00672">
    <property type="entry name" value="HAMP"/>
    <property type="match status" value="1"/>
</dbReference>
<dbReference type="Pfam" id="PF00512">
    <property type="entry name" value="HisKA"/>
    <property type="match status" value="1"/>
</dbReference>
<feature type="domain" description="Histidine kinase" evidence="13">
    <location>
        <begin position="369"/>
        <end position="581"/>
    </location>
</feature>
<dbReference type="Pfam" id="PF02518">
    <property type="entry name" value="HATPase_c"/>
    <property type="match status" value="1"/>
</dbReference>
<dbReference type="Gene3D" id="6.10.340.10">
    <property type="match status" value="1"/>
</dbReference>
<name>A0A927C9Z7_9BACL</name>
<evidence type="ECO:0000256" key="12">
    <source>
        <dbReference type="SAM" id="Phobius"/>
    </source>
</evidence>
<comment type="catalytic activity">
    <reaction evidence="1">
        <text>ATP + protein L-histidine = ADP + protein N-phospho-L-histidine.</text>
        <dbReference type="EC" id="2.7.13.3"/>
    </reaction>
</comment>
<dbReference type="CDD" id="cd06225">
    <property type="entry name" value="HAMP"/>
    <property type="match status" value="1"/>
</dbReference>
<comment type="subcellular location">
    <subcellularLocation>
        <location evidence="2">Cell membrane</location>
        <topology evidence="2">Multi-pass membrane protein</topology>
    </subcellularLocation>
</comment>
<organism evidence="15 16">
    <name type="scientific">Paenibacillus oceani</name>
    <dbReference type="NCBI Taxonomy" id="2772510"/>
    <lineage>
        <taxon>Bacteria</taxon>
        <taxon>Bacillati</taxon>
        <taxon>Bacillota</taxon>
        <taxon>Bacilli</taxon>
        <taxon>Bacillales</taxon>
        <taxon>Paenibacillaceae</taxon>
        <taxon>Paenibacillus</taxon>
    </lineage>
</organism>
<dbReference type="GO" id="GO:0004721">
    <property type="term" value="F:phosphoprotein phosphatase activity"/>
    <property type="evidence" value="ECO:0007669"/>
    <property type="project" value="TreeGrafter"/>
</dbReference>
<evidence type="ECO:0000256" key="8">
    <source>
        <dbReference type="ARBA" id="ARBA00022777"/>
    </source>
</evidence>
<dbReference type="FunFam" id="3.30.565.10:FF:000006">
    <property type="entry name" value="Sensor histidine kinase WalK"/>
    <property type="match status" value="1"/>
</dbReference>
<dbReference type="PRINTS" id="PR00344">
    <property type="entry name" value="BCTRLSENSOR"/>
</dbReference>
<dbReference type="Gene3D" id="3.30.565.10">
    <property type="entry name" value="Histidine kinase-like ATPase, C-terminal domain"/>
    <property type="match status" value="1"/>
</dbReference>
<evidence type="ECO:0000256" key="11">
    <source>
        <dbReference type="ARBA" id="ARBA00023136"/>
    </source>
</evidence>
<feature type="domain" description="HAMP" evidence="14">
    <location>
        <begin position="295"/>
        <end position="347"/>
    </location>
</feature>
<gene>
    <name evidence="15" type="ORF">IDH45_12675</name>
</gene>
<dbReference type="InterPro" id="IPR003660">
    <property type="entry name" value="HAMP_dom"/>
</dbReference>
<dbReference type="SUPFAM" id="SSF55874">
    <property type="entry name" value="ATPase domain of HSP90 chaperone/DNA topoisomerase II/histidine kinase"/>
    <property type="match status" value="1"/>
</dbReference>
<dbReference type="PANTHER" id="PTHR45453">
    <property type="entry name" value="PHOSPHATE REGULON SENSOR PROTEIN PHOR"/>
    <property type="match status" value="1"/>
</dbReference>
<dbReference type="InterPro" id="IPR004358">
    <property type="entry name" value="Sig_transdc_His_kin-like_C"/>
</dbReference>
<sequence length="581" mass="67062">MKIGIVAKLFLLTTALCTLILAVIYVGQTIFFEEYYTNRKTKEIQANIEVFKQDHLSAKPAKDEFPYFQYQEEMFFQNHNTWITMLDRYGNLKYTNEFYLQVQLDSDKSYESFKVPLHHLINIDDMSSNKFVFSPDQRLIISGIKKDATIMPIRIQDKFVTYGMNDQLLIMPIFEDKATVIDVQIPTPEEFSNFSFSFSNSLFMERIKAFQANLLWSNNPQPINTVQTFDYEKNKVKYKLFVHSIEDVDGEPAFLIAMTSLQPVGEAVRMIKDYLVYIVVFVLVLILLVSFYYSRKIAKPLLRLNSATQKIANLDFSESILVSSKDEIGELSHNINHLSATLHSYIGQLRQEIEMEKQLESTRKQFISGVSHELKTPLSIMKSCISILKDGVASDKKEHYFEAMENEVDKMDLLIVDMLELAKFESGTYKMKLDVFSIDKIIESVYEQLALDIASKQLDVRLQLDPAEVAANQLRIEQVITNFMTNAIRYTPSNERIIVSAIEDQEEIMICIENYGVHIPQDQLDKVWDRFYRIDTSRHRSHGGTGLGLAISRQILELHDSSYGVENTKNGVAFYFSLKKA</sequence>
<dbReference type="InterPro" id="IPR003594">
    <property type="entry name" value="HATPase_dom"/>
</dbReference>
<dbReference type="Proteomes" id="UP000639396">
    <property type="component" value="Unassembled WGS sequence"/>
</dbReference>
<evidence type="ECO:0000256" key="4">
    <source>
        <dbReference type="ARBA" id="ARBA00022475"/>
    </source>
</evidence>
<keyword evidence="7" id="KW-0547">Nucleotide-binding</keyword>
<reference evidence="15" key="1">
    <citation type="submission" date="2020-09" db="EMBL/GenBank/DDBJ databases">
        <title>A novel bacterium of genus Paenibacillus, isolated from South China Sea.</title>
        <authorList>
            <person name="Huang H."/>
            <person name="Mo K."/>
            <person name="Hu Y."/>
        </authorList>
    </citation>
    <scope>NUCLEOTIDE SEQUENCE</scope>
    <source>
        <strain evidence="15">IB182363</strain>
    </source>
</reference>
<keyword evidence="12" id="KW-1133">Transmembrane helix</keyword>
<dbReference type="AlphaFoldDB" id="A0A927C9Z7"/>
<keyword evidence="11 12" id="KW-0472">Membrane</keyword>
<evidence type="ECO:0000313" key="15">
    <source>
        <dbReference type="EMBL" id="MBD2862838.1"/>
    </source>
</evidence>
<proteinExistence type="predicted"/>
<dbReference type="GO" id="GO:0005524">
    <property type="term" value="F:ATP binding"/>
    <property type="evidence" value="ECO:0007669"/>
    <property type="project" value="UniProtKB-KW"/>
</dbReference>
<keyword evidence="9" id="KW-0067">ATP-binding</keyword>
<dbReference type="PROSITE" id="PS50109">
    <property type="entry name" value="HIS_KIN"/>
    <property type="match status" value="1"/>
</dbReference>
<dbReference type="InterPro" id="IPR003661">
    <property type="entry name" value="HisK_dim/P_dom"/>
</dbReference>
<dbReference type="GO" id="GO:0005886">
    <property type="term" value="C:plasma membrane"/>
    <property type="evidence" value="ECO:0007669"/>
    <property type="project" value="UniProtKB-SubCell"/>
</dbReference>
<evidence type="ECO:0000256" key="1">
    <source>
        <dbReference type="ARBA" id="ARBA00000085"/>
    </source>
</evidence>
<comment type="caution">
    <text evidence="15">The sequence shown here is derived from an EMBL/GenBank/DDBJ whole genome shotgun (WGS) entry which is preliminary data.</text>
</comment>
<evidence type="ECO:0000313" key="16">
    <source>
        <dbReference type="Proteomes" id="UP000639396"/>
    </source>
</evidence>
<evidence type="ECO:0000256" key="3">
    <source>
        <dbReference type="ARBA" id="ARBA00012438"/>
    </source>
</evidence>
<dbReference type="PANTHER" id="PTHR45453:SF3">
    <property type="entry name" value="HISTIDINE KINASE"/>
    <property type="match status" value="1"/>
</dbReference>
<evidence type="ECO:0000256" key="10">
    <source>
        <dbReference type="ARBA" id="ARBA00023012"/>
    </source>
</evidence>
<dbReference type="EC" id="2.7.13.3" evidence="3"/>
<dbReference type="SUPFAM" id="SSF47384">
    <property type="entry name" value="Homodimeric domain of signal transducing histidine kinase"/>
    <property type="match status" value="1"/>
</dbReference>
<keyword evidence="5" id="KW-0597">Phosphoprotein</keyword>
<dbReference type="SMART" id="SM00387">
    <property type="entry name" value="HATPase_c"/>
    <property type="match status" value="1"/>
</dbReference>
<dbReference type="FunFam" id="1.10.287.130:FF:000001">
    <property type="entry name" value="Two-component sensor histidine kinase"/>
    <property type="match status" value="1"/>
</dbReference>
<keyword evidence="6" id="KW-0808">Transferase</keyword>
<dbReference type="SMART" id="SM00388">
    <property type="entry name" value="HisKA"/>
    <property type="match status" value="1"/>
</dbReference>
<dbReference type="CDD" id="cd00082">
    <property type="entry name" value="HisKA"/>
    <property type="match status" value="1"/>
</dbReference>
<dbReference type="SMART" id="SM00304">
    <property type="entry name" value="HAMP"/>
    <property type="match status" value="1"/>
</dbReference>
<dbReference type="SUPFAM" id="SSF158472">
    <property type="entry name" value="HAMP domain-like"/>
    <property type="match status" value="1"/>
</dbReference>
<keyword evidence="12" id="KW-0812">Transmembrane</keyword>
<feature type="transmembrane region" description="Helical" evidence="12">
    <location>
        <begin position="274"/>
        <end position="293"/>
    </location>
</feature>
<keyword evidence="8 15" id="KW-0418">Kinase</keyword>